<dbReference type="RefSeq" id="WP_226371386.1">
    <property type="nucleotide sequence ID" value="NZ_JAGIKX010000024.1"/>
</dbReference>
<feature type="transmembrane region" description="Helical" evidence="1">
    <location>
        <begin position="128"/>
        <end position="147"/>
    </location>
</feature>
<evidence type="ECO:0000313" key="3">
    <source>
        <dbReference type="EMBL" id="MBP2258333.1"/>
    </source>
</evidence>
<reference evidence="3 4" key="1">
    <citation type="submission" date="2021-03" db="EMBL/GenBank/DDBJ databases">
        <title>Genomic Encyclopedia of Type Strains, Phase IV (KMG-IV): sequencing the most valuable type-strain genomes for metagenomic binning, comparative biology and taxonomic classification.</title>
        <authorList>
            <person name="Goeker M."/>
        </authorList>
    </citation>
    <scope>NUCLEOTIDE SEQUENCE [LARGE SCALE GENOMIC DNA]</scope>
    <source>
        <strain evidence="3 4">DSM 25790</strain>
    </source>
</reference>
<feature type="transmembrane region" description="Helical" evidence="1">
    <location>
        <begin position="24"/>
        <end position="45"/>
    </location>
</feature>
<dbReference type="GO" id="GO:0050380">
    <property type="term" value="F:undecaprenyl-diphosphatase activity"/>
    <property type="evidence" value="ECO:0007669"/>
    <property type="project" value="UniProtKB-EC"/>
</dbReference>
<feature type="transmembrane region" description="Helical" evidence="1">
    <location>
        <begin position="57"/>
        <end position="80"/>
    </location>
</feature>
<dbReference type="PANTHER" id="PTHR14969">
    <property type="entry name" value="SPHINGOSINE-1-PHOSPHATE PHOSPHOHYDROLASE"/>
    <property type="match status" value="1"/>
</dbReference>
<dbReference type="SMART" id="SM00014">
    <property type="entry name" value="acidPPc"/>
    <property type="match status" value="1"/>
</dbReference>
<dbReference type="InterPro" id="IPR000326">
    <property type="entry name" value="PAP2/HPO"/>
</dbReference>
<organism evidence="3 4">
    <name type="scientific">Virgibacillus alimentarius</name>
    <dbReference type="NCBI Taxonomy" id="698769"/>
    <lineage>
        <taxon>Bacteria</taxon>
        <taxon>Bacillati</taxon>
        <taxon>Bacillota</taxon>
        <taxon>Bacilli</taxon>
        <taxon>Bacillales</taxon>
        <taxon>Bacillaceae</taxon>
        <taxon>Virgibacillus</taxon>
    </lineage>
</organism>
<sequence length="186" mass="21098">MNIDVYLFQLINNLANKNTLLDHFFILLTDFSPYIILLILVWIWFFRKGDKRINKKIVLFAIFTVILAIGANYLINIFYFRPRPFTEIEGPITMLIDKAADSPSFPSNHATGAFAIAFAFFTKDKRLGSGLIILAILIAISRIFVGVHYPTDVAAGAMIAFIACLATHSLMNDKDLRSRQRSRYTS</sequence>
<protein>
    <submittedName>
        <fullName evidence="3">Undecaprenyl-diphosphatase</fullName>
        <ecNumber evidence="3">3.6.1.27</ecNumber>
    </submittedName>
</protein>
<keyword evidence="1" id="KW-1133">Transmembrane helix</keyword>
<feature type="domain" description="Phosphatidic acid phosphatase type 2/haloperoxidase" evidence="2">
    <location>
        <begin position="57"/>
        <end position="168"/>
    </location>
</feature>
<dbReference type="PANTHER" id="PTHR14969:SF58">
    <property type="entry name" value="UNDECAPRENYL-DIPHOSPHATASE BCRC"/>
    <property type="match status" value="1"/>
</dbReference>
<evidence type="ECO:0000313" key="4">
    <source>
        <dbReference type="Proteomes" id="UP001519294"/>
    </source>
</evidence>
<evidence type="ECO:0000259" key="2">
    <source>
        <dbReference type="SMART" id="SM00014"/>
    </source>
</evidence>
<evidence type="ECO:0000256" key="1">
    <source>
        <dbReference type="SAM" id="Phobius"/>
    </source>
</evidence>
<dbReference type="SUPFAM" id="SSF48317">
    <property type="entry name" value="Acid phosphatase/Vanadium-dependent haloperoxidase"/>
    <property type="match status" value="1"/>
</dbReference>
<keyword evidence="3" id="KW-0378">Hydrolase</keyword>
<accession>A0ABS4SA11</accession>
<feature type="transmembrane region" description="Helical" evidence="1">
    <location>
        <begin position="153"/>
        <end position="171"/>
    </location>
</feature>
<dbReference type="InterPro" id="IPR036938">
    <property type="entry name" value="PAP2/HPO_sf"/>
</dbReference>
<keyword evidence="1" id="KW-0472">Membrane</keyword>
<dbReference type="Proteomes" id="UP001519294">
    <property type="component" value="Unassembled WGS sequence"/>
</dbReference>
<comment type="caution">
    <text evidence="3">The sequence shown here is derived from an EMBL/GenBank/DDBJ whole genome shotgun (WGS) entry which is preliminary data.</text>
</comment>
<keyword evidence="4" id="KW-1185">Reference proteome</keyword>
<gene>
    <name evidence="3" type="ORF">J2Z81_002316</name>
</gene>
<dbReference type="Pfam" id="PF01569">
    <property type="entry name" value="PAP2"/>
    <property type="match status" value="1"/>
</dbReference>
<dbReference type="EMBL" id="JAGIKX010000024">
    <property type="protein sequence ID" value="MBP2258333.1"/>
    <property type="molecule type" value="Genomic_DNA"/>
</dbReference>
<keyword evidence="1" id="KW-0812">Transmembrane</keyword>
<proteinExistence type="predicted"/>
<name>A0ABS4SA11_9BACI</name>
<dbReference type="Gene3D" id="1.20.144.10">
    <property type="entry name" value="Phosphatidic acid phosphatase type 2/haloperoxidase"/>
    <property type="match status" value="1"/>
</dbReference>
<feature type="transmembrane region" description="Helical" evidence="1">
    <location>
        <begin position="104"/>
        <end position="121"/>
    </location>
</feature>
<dbReference type="EC" id="3.6.1.27" evidence="3"/>